<proteinExistence type="predicted"/>
<dbReference type="EMBL" id="JACEIK010000482">
    <property type="protein sequence ID" value="MCD7457833.1"/>
    <property type="molecule type" value="Genomic_DNA"/>
</dbReference>
<evidence type="ECO:0000313" key="1">
    <source>
        <dbReference type="EMBL" id="MCD7457833.1"/>
    </source>
</evidence>
<gene>
    <name evidence="1" type="ORF">HAX54_036389</name>
</gene>
<name>A0ABS8SG64_DATST</name>
<protein>
    <submittedName>
        <fullName evidence="1">Uncharacterized protein</fullName>
    </submittedName>
</protein>
<dbReference type="Proteomes" id="UP000823775">
    <property type="component" value="Unassembled WGS sequence"/>
</dbReference>
<sequence>MLVTGVVELIPMAEDILELIPEVVEGVVELTAMKVILILVVGGADGGDIAIGGGYCRVDGCGNGVSAGLCEIDGGEGDNVVVAALASHEIGGYSGVDDCGNDVGDWLREIDCDGHREDEK</sequence>
<reference evidence="1 2" key="1">
    <citation type="journal article" date="2021" name="BMC Genomics">
        <title>Datura genome reveals duplications of psychoactive alkaloid biosynthetic genes and high mutation rate following tissue culture.</title>
        <authorList>
            <person name="Rajewski A."/>
            <person name="Carter-House D."/>
            <person name="Stajich J."/>
            <person name="Litt A."/>
        </authorList>
    </citation>
    <scope>NUCLEOTIDE SEQUENCE [LARGE SCALE GENOMIC DNA]</scope>
    <source>
        <strain evidence="1">AR-01</strain>
    </source>
</reference>
<evidence type="ECO:0000313" key="2">
    <source>
        <dbReference type="Proteomes" id="UP000823775"/>
    </source>
</evidence>
<keyword evidence="2" id="KW-1185">Reference proteome</keyword>
<accession>A0ABS8SG64</accession>
<organism evidence="1 2">
    <name type="scientific">Datura stramonium</name>
    <name type="common">Jimsonweed</name>
    <name type="synonym">Common thornapple</name>
    <dbReference type="NCBI Taxonomy" id="4076"/>
    <lineage>
        <taxon>Eukaryota</taxon>
        <taxon>Viridiplantae</taxon>
        <taxon>Streptophyta</taxon>
        <taxon>Embryophyta</taxon>
        <taxon>Tracheophyta</taxon>
        <taxon>Spermatophyta</taxon>
        <taxon>Magnoliopsida</taxon>
        <taxon>eudicotyledons</taxon>
        <taxon>Gunneridae</taxon>
        <taxon>Pentapetalae</taxon>
        <taxon>asterids</taxon>
        <taxon>lamiids</taxon>
        <taxon>Solanales</taxon>
        <taxon>Solanaceae</taxon>
        <taxon>Solanoideae</taxon>
        <taxon>Datureae</taxon>
        <taxon>Datura</taxon>
    </lineage>
</organism>
<comment type="caution">
    <text evidence="1">The sequence shown here is derived from an EMBL/GenBank/DDBJ whole genome shotgun (WGS) entry which is preliminary data.</text>
</comment>